<keyword evidence="2" id="KW-1185">Reference proteome</keyword>
<reference evidence="1" key="1">
    <citation type="journal article" date="2014" name="Int. J. Syst. Evol. Microbiol.">
        <title>Complete genome sequence of Corynebacterium casei LMG S-19264T (=DSM 44701T), isolated from a smear-ripened cheese.</title>
        <authorList>
            <consortium name="US DOE Joint Genome Institute (JGI-PGF)"/>
            <person name="Walter F."/>
            <person name="Albersmeier A."/>
            <person name="Kalinowski J."/>
            <person name="Ruckert C."/>
        </authorList>
    </citation>
    <scope>NUCLEOTIDE SEQUENCE</scope>
    <source>
        <strain evidence="1">JCM 3086</strain>
    </source>
</reference>
<reference evidence="1" key="2">
    <citation type="submission" date="2020-09" db="EMBL/GenBank/DDBJ databases">
        <authorList>
            <person name="Sun Q."/>
            <person name="Ohkuma M."/>
        </authorList>
    </citation>
    <scope>NUCLEOTIDE SEQUENCE</scope>
    <source>
        <strain evidence="1">JCM 3086</strain>
    </source>
</reference>
<proteinExistence type="predicted"/>
<accession>A0A917KF54</accession>
<evidence type="ECO:0000313" key="2">
    <source>
        <dbReference type="Proteomes" id="UP000657574"/>
    </source>
</evidence>
<evidence type="ECO:0000313" key="1">
    <source>
        <dbReference type="EMBL" id="GGJ08280.1"/>
    </source>
</evidence>
<dbReference type="AlphaFoldDB" id="A0A917KF54"/>
<dbReference type="RefSeq" id="WP_189310562.1">
    <property type="nucleotide sequence ID" value="NZ_BMQA01000004.1"/>
</dbReference>
<name>A0A917KF54_9ACTN</name>
<protein>
    <recommendedName>
        <fullName evidence="3">DUF1963 domain-containing protein</fullName>
    </recommendedName>
</protein>
<dbReference type="EMBL" id="BMQA01000004">
    <property type="protein sequence ID" value="GGJ08280.1"/>
    <property type="molecule type" value="Genomic_DNA"/>
</dbReference>
<gene>
    <name evidence="1" type="ORF">GCM10010121_018240</name>
</gene>
<sequence>MNESSKLTDIAQDDSLPGREKRQRIFSLLAGLEERGPAVAVECIEETDDWVLTDYVVQYLELLPGHVEAKTRVAELLQGKGPLVRSASRLVQWLPNELLDSFVNDYLAEPSTDAPVADVVFTIGIYRPELLRPVADRLADDVQRSLLSGAPDELADAFLSSWTESGALSQLEALALIRTAHASDLIASLRDELADRSDWEVLQELAGRLPDSGRDAGHWPAYMGFVVDAGRSPHVVGGRVTGRVPVCLECEEPAERVLALSAATLPFGLRNDPAFFWYPCDCEAMDSVTVRINLDGLQVYYGPDGPASPEPGLVPGGERALALEKHPNQVGVSLEALPGEAVHQVGGLPRWVDIDRHPRCPECGKTMPFVASVGGGPTPHGELGFEGFLYGFWCDGCRVSSTKFQS</sequence>
<evidence type="ECO:0008006" key="3">
    <source>
        <dbReference type="Google" id="ProtNLM"/>
    </source>
</evidence>
<organism evidence="1 2">
    <name type="scientific">Streptomyces brasiliensis</name>
    <dbReference type="NCBI Taxonomy" id="1954"/>
    <lineage>
        <taxon>Bacteria</taxon>
        <taxon>Bacillati</taxon>
        <taxon>Actinomycetota</taxon>
        <taxon>Actinomycetes</taxon>
        <taxon>Kitasatosporales</taxon>
        <taxon>Streptomycetaceae</taxon>
        <taxon>Streptomyces</taxon>
    </lineage>
</organism>
<dbReference type="Proteomes" id="UP000657574">
    <property type="component" value="Unassembled WGS sequence"/>
</dbReference>
<comment type="caution">
    <text evidence="1">The sequence shown here is derived from an EMBL/GenBank/DDBJ whole genome shotgun (WGS) entry which is preliminary data.</text>
</comment>